<evidence type="ECO:0000313" key="7">
    <source>
        <dbReference type="Proteomes" id="UP000663870"/>
    </source>
</evidence>
<dbReference type="EMBL" id="CAJNOU010000908">
    <property type="protein sequence ID" value="CAF1113739.1"/>
    <property type="molecule type" value="Genomic_DNA"/>
</dbReference>
<accession>A0A814SY26</accession>
<keyword evidence="7" id="KW-1185">Reference proteome</keyword>
<dbReference type="EMBL" id="CAJNOL010001642">
    <property type="protein sequence ID" value="CAF1396326.1"/>
    <property type="molecule type" value="Genomic_DNA"/>
</dbReference>
<reference evidence="3" key="1">
    <citation type="submission" date="2021-02" db="EMBL/GenBank/DDBJ databases">
        <authorList>
            <person name="Nowell W R."/>
        </authorList>
    </citation>
    <scope>NUCLEOTIDE SEQUENCE</scope>
</reference>
<evidence type="ECO:0000313" key="2">
    <source>
        <dbReference type="EMBL" id="CAF1113739.1"/>
    </source>
</evidence>
<evidence type="ECO:0000256" key="1">
    <source>
        <dbReference type="SAM" id="MobiDB-lite"/>
    </source>
</evidence>
<feature type="compositionally biased region" description="Polar residues" evidence="1">
    <location>
        <begin position="37"/>
        <end position="55"/>
    </location>
</feature>
<comment type="caution">
    <text evidence="3">The sequence shown here is derived from an EMBL/GenBank/DDBJ whole genome shotgun (WGS) entry which is preliminary data.</text>
</comment>
<evidence type="ECO:0000313" key="5">
    <source>
        <dbReference type="EMBL" id="CAF3747829.1"/>
    </source>
</evidence>
<feature type="region of interest" description="Disordered" evidence="1">
    <location>
        <begin position="37"/>
        <end position="68"/>
    </location>
</feature>
<protein>
    <submittedName>
        <fullName evidence="3">Uncharacterized protein</fullName>
    </submittedName>
</protein>
<name>A0A814SY26_9BILA</name>
<evidence type="ECO:0000313" key="4">
    <source>
        <dbReference type="EMBL" id="CAF1396326.1"/>
    </source>
</evidence>
<dbReference type="EMBL" id="CAJOBE010001481">
    <property type="protein sequence ID" value="CAF3747829.1"/>
    <property type="molecule type" value="Genomic_DNA"/>
</dbReference>
<organism evidence="3 6">
    <name type="scientific">Rotaria sordida</name>
    <dbReference type="NCBI Taxonomy" id="392033"/>
    <lineage>
        <taxon>Eukaryota</taxon>
        <taxon>Metazoa</taxon>
        <taxon>Spiralia</taxon>
        <taxon>Gnathifera</taxon>
        <taxon>Rotifera</taxon>
        <taxon>Eurotatoria</taxon>
        <taxon>Bdelloidea</taxon>
        <taxon>Philodinida</taxon>
        <taxon>Philodinidae</taxon>
        <taxon>Rotaria</taxon>
    </lineage>
</organism>
<dbReference type="Proteomes" id="UP000663889">
    <property type="component" value="Unassembled WGS sequence"/>
</dbReference>
<evidence type="ECO:0000313" key="3">
    <source>
        <dbReference type="EMBL" id="CAF1154456.1"/>
    </source>
</evidence>
<dbReference type="Proteomes" id="UP000663874">
    <property type="component" value="Unassembled WGS sequence"/>
</dbReference>
<dbReference type="EMBL" id="CAJNOH010000957">
    <property type="protein sequence ID" value="CAF1154456.1"/>
    <property type="molecule type" value="Genomic_DNA"/>
</dbReference>
<gene>
    <name evidence="5" type="ORF">FNK824_LOCUS12068</name>
    <name evidence="4" type="ORF">JXQ802_LOCUS34480</name>
    <name evidence="3" type="ORF">PYM288_LOCUS22405</name>
    <name evidence="2" type="ORF">SEV965_LOCUS16528</name>
</gene>
<evidence type="ECO:0000313" key="6">
    <source>
        <dbReference type="Proteomes" id="UP000663854"/>
    </source>
</evidence>
<dbReference type="Proteomes" id="UP000663870">
    <property type="component" value="Unassembled WGS sequence"/>
</dbReference>
<sequence>MSSHGCVRPPVYVRDCIIRNDSDDHVQIRLVYESSPEDNNVTSHSTVHLGQGQTHQADEKTVDRGTWSEVRPLQRIEVTRSDGQTMHLAAPFEGVKTVVRNWLFVIENGQIKSAGQSG</sequence>
<proteinExistence type="predicted"/>
<dbReference type="AlphaFoldDB" id="A0A814SY26"/>
<dbReference type="Proteomes" id="UP000663854">
    <property type="component" value="Unassembled WGS sequence"/>
</dbReference>